<accession>A0ABR7DUE3</accession>
<evidence type="ECO:0000313" key="1">
    <source>
        <dbReference type="EMBL" id="MBC5635042.1"/>
    </source>
</evidence>
<dbReference type="EMBL" id="JACOOJ010000065">
    <property type="protein sequence ID" value="MBC5635042.1"/>
    <property type="molecule type" value="Genomic_DNA"/>
</dbReference>
<proteinExistence type="predicted"/>
<comment type="caution">
    <text evidence="1">The sequence shown here is derived from an EMBL/GenBank/DDBJ whole genome shotgun (WGS) entry which is preliminary data.</text>
</comment>
<protein>
    <recommendedName>
        <fullName evidence="3">DNA-binding protein</fullName>
    </recommendedName>
</protein>
<name>A0ABR7DUE3_9BACT</name>
<dbReference type="Proteomes" id="UP000651475">
    <property type="component" value="Unassembled WGS sequence"/>
</dbReference>
<reference evidence="1 2" key="1">
    <citation type="submission" date="2020-08" db="EMBL/GenBank/DDBJ databases">
        <title>Genome public.</title>
        <authorList>
            <person name="Liu C."/>
            <person name="Sun Q."/>
        </authorList>
    </citation>
    <scope>NUCLEOTIDE SEQUENCE [LARGE SCALE GENOMIC DNA]</scope>
    <source>
        <strain evidence="1 2">NSJ-79</strain>
    </source>
</reference>
<gene>
    <name evidence="1" type="ORF">H8S65_20100</name>
</gene>
<dbReference type="RefSeq" id="WP_186931586.1">
    <property type="nucleotide sequence ID" value="NZ_JACOOJ010000065.1"/>
</dbReference>
<sequence>MEYIRFSDAVHKLSAGRRTIVRWLENDRSLAGGRPFAAKRTTCESKRRF</sequence>
<organism evidence="1 2">
    <name type="scientific">Parabacteroides hominis</name>
    <dbReference type="NCBI Taxonomy" id="2763057"/>
    <lineage>
        <taxon>Bacteria</taxon>
        <taxon>Pseudomonadati</taxon>
        <taxon>Bacteroidota</taxon>
        <taxon>Bacteroidia</taxon>
        <taxon>Bacteroidales</taxon>
        <taxon>Tannerellaceae</taxon>
        <taxon>Parabacteroides</taxon>
    </lineage>
</organism>
<evidence type="ECO:0000313" key="2">
    <source>
        <dbReference type="Proteomes" id="UP000651475"/>
    </source>
</evidence>
<evidence type="ECO:0008006" key="3">
    <source>
        <dbReference type="Google" id="ProtNLM"/>
    </source>
</evidence>
<keyword evidence="2" id="KW-1185">Reference proteome</keyword>